<feature type="transmembrane region" description="Helical" evidence="1">
    <location>
        <begin position="369"/>
        <end position="390"/>
    </location>
</feature>
<feature type="transmembrane region" description="Helical" evidence="1">
    <location>
        <begin position="209"/>
        <end position="230"/>
    </location>
</feature>
<proteinExistence type="predicted"/>
<dbReference type="EMBL" id="BMQK01000002">
    <property type="protein sequence ID" value="GGQ44658.1"/>
    <property type="molecule type" value="Genomic_DNA"/>
</dbReference>
<organism evidence="2 3">
    <name type="scientific">Streptomyces ruber</name>
    <dbReference type="NCBI Taxonomy" id="83378"/>
    <lineage>
        <taxon>Bacteria</taxon>
        <taxon>Bacillati</taxon>
        <taxon>Actinomycetota</taxon>
        <taxon>Actinomycetes</taxon>
        <taxon>Kitasatosporales</taxon>
        <taxon>Streptomycetaceae</taxon>
        <taxon>Streptomyces</taxon>
    </lineage>
</organism>
<name>A0A918BBR5_9ACTN</name>
<protein>
    <submittedName>
        <fullName evidence="2">Uncharacterized protein</fullName>
    </submittedName>
</protein>
<feature type="transmembrane region" description="Helical" evidence="1">
    <location>
        <begin position="291"/>
        <end position="312"/>
    </location>
</feature>
<keyword evidence="1" id="KW-0472">Membrane</keyword>
<accession>A0A918BBR5</accession>
<evidence type="ECO:0000256" key="1">
    <source>
        <dbReference type="SAM" id="Phobius"/>
    </source>
</evidence>
<evidence type="ECO:0000313" key="3">
    <source>
        <dbReference type="Proteomes" id="UP000620156"/>
    </source>
</evidence>
<dbReference type="Proteomes" id="UP000620156">
    <property type="component" value="Unassembled WGS sequence"/>
</dbReference>
<gene>
    <name evidence="2" type="ORF">GCM10010145_11650</name>
</gene>
<feature type="transmembrane region" description="Helical" evidence="1">
    <location>
        <begin position="266"/>
        <end position="285"/>
    </location>
</feature>
<evidence type="ECO:0000313" key="2">
    <source>
        <dbReference type="EMBL" id="GGQ44658.1"/>
    </source>
</evidence>
<keyword evidence="3" id="KW-1185">Reference proteome</keyword>
<feature type="transmembrane region" description="Helical" evidence="1">
    <location>
        <begin position="101"/>
        <end position="121"/>
    </location>
</feature>
<keyword evidence="1" id="KW-0812">Transmembrane</keyword>
<keyword evidence="1" id="KW-1133">Transmembrane helix</keyword>
<reference evidence="2" key="1">
    <citation type="journal article" date="2014" name="Int. J. Syst. Evol. Microbiol.">
        <title>Complete genome sequence of Corynebacterium casei LMG S-19264T (=DSM 44701T), isolated from a smear-ripened cheese.</title>
        <authorList>
            <consortium name="US DOE Joint Genome Institute (JGI-PGF)"/>
            <person name="Walter F."/>
            <person name="Albersmeier A."/>
            <person name="Kalinowski J."/>
            <person name="Ruckert C."/>
        </authorList>
    </citation>
    <scope>NUCLEOTIDE SEQUENCE</scope>
    <source>
        <strain evidence="2">JCM 3131</strain>
    </source>
</reference>
<dbReference type="AlphaFoldDB" id="A0A918BBR5"/>
<feature type="transmembrane region" description="Helical" evidence="1">
    <location>
        <begin position="236"/>
        <end position="254"/>
    </location>
</feature>
<reference evidence="2" key="2">
    <citation type="submission" date="2020-09" db="EMBL/GenBank/DDBJ databases">
        <authorList>
            <person name="Sun Q."/>
            <person name="Ohkuma M."/>
        </authorList>
    </citation>
    <scope>NUCLEOTIDE SEQUENCE</scope>
    <source>
        <strain evidence="2">JCM 3131</strain>
    </source>
</reference>
<comment type="caution">
    <text evidence="2">The sequence shown here is derived from an EMBL/GenBank/DDBJ whole genome shotgun (WGS) entry which is preliminary data.</text>
</comment>
<feature type="transmembrane region" description="Helical" evidence="1">
    <location>
        <begin position="157"/>
        <end position="176"/>
    </location>
</feature>
<sequence length="451" mass="45777">MLFLVRTIYNPRPGESTGSLPGPSELCNPSQFPDAAAIERHLFDAYIPAAYRHNPESRARPEWSAADAERWFKFLAEHLEERLNGTTDIAWWKLLESAPKILPNLVTALIGGLACGLGAGFGSGVGIGFGLGVGAGIICGFTAGLPLRSIGNVRTSLSGFMAGLVGGLLGGLVAGLVGMVGLGYAVGPAGGIAAGLGVGVAVGPASGLAGGFAGGLVGGAIAGMLSGIGIGLPSGLMNGLGVGLAAAVTVHFVGRKEPAQRLDWKPIGVVGGVTVGMAVGIASALVAGIGIGSLVGIIVGIASALVAGLAGASADPTAYKDPQESLAGDSRTFFIYMTATLAAVWAISTLITGIAVTTENQLSVDLGRMLIAGAMPGLSIAIAVSVVQAFTKAVWGAHTIARIWLSVRRCLPWRLMEFLADAHKKGVLRQAGASYQFRHAELQRRLASRDA</sequence>
<feature type="transmembrane region" description="Helical" evidence="1">
    <location>
        <begin position="127"/>
        <end position="145"/>
    </location>
</feature>
<feature type="transmembrane region" description="Helical" evidence="1">
    <location>
        <begin position="182"/>
        <end position="202"/>
    </location>
</feature>
<feature type="transmembrane region" description="Helical" evidence="1">
    <location>
        <begin position="333"/>
        <end position="357"/>
    </location>
</feature>